<reference evidence="3" key="1">
    <citation type="submission" date="2015-11" db="EMBL/GenBank/DDBJ databases">
        <authorList>
            <person name="Holder M.E."/>
            <person name="Ajami N.J."/>
            <person name="Petrosino J.F."/>
        </authorList>
    </citation>
    <scope>NUCLEOTIDE SEQUENCE [LARGE SCALE GENOMIC DNA]</scope>
    <source>
        <strain evidence="3">F0113</strain>
    </source>
</reference>
<dbReference type="OrthoDB" id="1081213at2"/>
<dbReference type="Pfam" id="PF19775">
    <property type="entry name" value="DUF6261"/>
    <property type="match status" value="1"/>
</dbReference>
<evidence type="ECO:0000313" key="3">
    <source>
        <dbReference type="Proteomes" id="UP000056252"/>
    </source>
</evidence>
<dbReference type="EMBL" id="CP013195">
    <property type="protein sequence ID" value="ALO49023.1"/>
    <property type="molecule type" value="Genomic_DNA"/>
</dbReference>
<sequence length="422" mass="47988">MRKTAHPSRFFSKKRRRELKNRDFSAKNGAGNSKIAIFWQKTAQATQKSRFFGRKRRRQLKNRDFLAKNGAGSKKIAIFRQKTAQGAKKSRFFISTFHRQYKKIYFSIHSKPKPKTMEIKTINKAQLHHMEHFQFAGHVLAMCKTANVEKLNPLLAPLEAAIAKEDEALNLPQKMEGTRELSELDSARDKAYRVLTLLLDACLLDTNKNIAGPAQMLRDILDRYPDTAAQNYAKETAMIQNLITDLNTPEAKLSVGRTNLQGAVARLTAANAAFDKCFQARFKKTIPTGTFDIKQLRAATDRALNAVLRRIDSLDDLEPSAKITALINEYNAVVDNRHTLLANRAATNKARAERQLEELRKELDPLIRKFEQENGIAPNVLVFTGKTKGTGKSKAYELAYSTDPKRTMWVVREKDELKEVKR</sequence>
<keyword evidence="3" id="KW-1185">Reference proteome</keyword>
<dbReference type="Proteomes" id="UP000056252">
    <property type="component" value="Chromosome"/>
</dbReference>
<name>A0A0S2KLW3_9BACT</name>
<feature type="coiled-coil region" evidence="1">
    <location>
        <begin position="342"/>
        <end position="369"/>
    </location>
</feature>
<dbReference type="eggNOG" id="ENOG5031Z76">
    <property type="taxonomic scope" value="Bacteria"/>
</dbReference>
<protein>
    <submittedName>
        <fullName evidence="2">Uncharacterized protein</fullName>
    </submittedName>
</protein>
<organism evidence="2 3">
    <name type="scientific">Hoylesella enoeca</name>
    <dbReference type="NCBI Taxonomy" id="76123"/>
    <lineage>
        <taxon>Bacteria</taxon>
        <taxon>Pseudomonadati</taxon>
        <taxon>Bacteroidota</taxon>
        <taxon>Bacteroidia</taxon>
        <taxon>Bacteroidales</taxon>
        <taxon>Prevotellaceae</taxon>
        <taxon>Hoylesella</taxon>
    </lineage>
</organism>
<proteinExistence type="predicted"/>
<dbReference type="InterPro" id="IPR046228">
    <property type="entry name" value="DUF6261"/>
</dbReference>
<evidence type="ECO:0000313" key="2">
    <source>
        <dbReference type="EMBL" id="ALO49023.1"/>
    </source>
</evidence>
<dbReference type="KEGG" id="peo:AS203_07965"/>
<evidence type="ECO:0000256" key="1">
    <source>
        <dbReference type="SAM" id="Coils"/>
    </source>
</evidence>
<dbReference type="RefSeq" id="WP_060544360.1">
    <property type="nucleotide sequence ID" value="NZ_CP013195.1"/>
</dbReference>
<dbReference type="AlphaFoldDB" id="A0A0S2KLW3"/>
<accession>A0A0S2KLW3</accession>
<gene>
    <name evidence="2" type="ORF">AS203_07965</name>
</gene>
<keyword evidence="1" id="KW-0175">Coiled coil</keyword>
<dbReference type="STRING" id="76123.AS203_07965"/>